<gene>
    <name evidence="2" type="ORF">C6V80_03975</name>
    <name evidence="3" type="ORF">EDC58_0631</name>
</gene>
<dbReference type="InterPro" id="IPR024534">
    <property type="entry name" value="JetD_C"/>
</dbReference>
<evidence type="ECO:0000313" key="2">
    <source>
        <dbReference type="EMBL" id="QCI28141.1"/>
    </source>
</evidence>
<dbReference type="AlphaFoldDB" id="A0AAJ4RE80"/>
<evidence type="ECO:0000313" key="5">
    <source>
        <dbReference type="Proteomes" id="UP000298805"/>
    </source>
</evidence>
<reference evidence="2" key="3">
    <citation type="submission" date="2019-06" db="EMBL/GenBank/DDBJ databases">
        <title>A comparative analysis of the Nautiliaceae.</title>
        <authorList>
            <person name="Grosche A."/>
            <person name="Smedile F."/>
            <person name="Vetriani C."/>
        </authorList>
    </citation>
    <scope>NUCLEOTIDE SEQUENCE</scope>
    <source>
        <strain evidence="2">TB6</strain>
    </source>
</reference>
<protein>
    <submittedName>
        <fullName evidence="3">Uncharacterized protein DUF2220</fullName>
    </submittedName>
</protein>
<dbReference type="EMBL" id="CP027432">
    <property type="protein sequence ID" value="QCI28141.1"/>
    <property type="molecule type" value="Genomic_DNA"/>
</dbReference>
<dbReference type="Pfam" id="PF09983">
    <property type="entry name" value="JetD_C"/>
    <property type="match status" value="1"/>
</dbReference>
<organism evidence="3 4">
    <name type="scientific">Caminibacter pacificus</name>
    <dbReference type="NCBI Taxonomy" id="1424653"/>
    <lineage>
        <taxon>Bacteria</taxon>
        <taxon>Pseudomonadati</taxon>
        <taxon>Campylobacterota</taxon>
        <taxon>Epsilonproteobacteria</taxon>
        <taxon>Nautiliales</taxon>
        <taxon>Nautiliaceae</taxon>
        <taxon>Caminibacter</taxon>
    </lineage>
</organism>
<reference evidence="3 4" key="2">
    <citation type="submission" date="2018-11" db="EMBL/GenBank/DDBJ databases">
        <title>Genomic Encyclopedia of Type Strains, Phase IV (KMG-IV): sequencing the most valuable type-strain genomes for metagenomic binning, comparative biology and taxonomic classification.</title>
        <authorList>
            <person name="Goeker M."/>
        </authorList>
    </citation>
    <scope>NUCLEOTIDE SEQUENCE [LARGE SCALE GENOMIC DNA]</scope>
    <source>
        <strain evidence="3 4">DSM 27783</strain>
    </source>
</reference>
<name>A0AAJ4RE80_9BACT</name>
<sequence length="246" mass="29432">MTKKRFYRIIKEVKNGIVENSKDRKDLVKLIDEFSKKEDVFRYFVRFRGKEVIINDEKIFGRFIESILGCKFEDFGEVESKKELAEIFKDTKAKNLHTSDITIIHRKRNALPQIFYDEFEPKISGRVVVVENYESFLRIDFELFKEVDFIYLGGYSNKKTAEFLRDKDILFFGDFDFYGMMIFDSIKCKSKEFFVPENLEELFIKYPNQKLYLKQKFIEDKVKKVDAVYELIKNHSAVVEQEVLNK</sequence>
<dbReference type="EMBL" id="RJVK01000001">
    <property type="protein sequence ID" value="ROR41147.1"/>
    <property type="molecule type" value="Genomic_DNA"/>
</dbReference>
<evidence type="ECO:0000259" key="1">
    <source>
        <dbReference type="Pfam" id="PF09983"/>
    </source>
</evidence>
<dbReference type="Proteomes" id="UP000272781">
    <property type="component" value="Unassembled WGS sequence"/>
</dbReference>
<evidence type="ECO:0000313" key="3">
    <source>
        <dbReference type="EMBL" id="ROR41147.1"/>
    </source>
</evidence>
<reference evidence="5" key="1">
    <citation type="submission" date="2018-03" db="EMBL/GenBank/DDBJ databases">
        <title>A comparative analysis of the Nautiliaceae.</title>
        <authorList>
            <person name="Grosche A."/>
            <person name="Smedile F."/>
            <person name="Vetriani C."/>
        </authorList>
    </citation>
    <scope>NUCLEOTIDE SEQUENCE [LARGE SCALE GENOMIC DNA]</scope>
    <source>
        <strain evidence="5">TB6</strain>
    </source>
</reference>
<proteinExistence type="predicted"/>
<keyword evidence="5" id="KW-1185">Reference proteome</keyword>
<dbReference type="Proteomes" id="UP000298805">
    <property type="component" value="Chromosome"/>
</dbReference>
<feature type="domain" description="Wadjet protein JetD C-terminal" evidence="1">
    <location>
        <begin position="126"/>
        <end position="189"/>
    </location>
</feature>
<dbReference type="RefSeq" id="WP_123352043.1">
    <property type="nucleotide sequence ID" value="NZ_CP027432.2"/>
</dbReference>
<accession>A0AAJ4RE80</accession>
<evidence type="ECO:0000313" key="4">
    <source>
        <dbReference type="Proteomes" id="UP000272781"/>
    </source>
</evidence>